<comment type="caution">
    <text evidence="1">The sequence shown here is derived from an EMBL/GenBank/DDBJ whole genome shotgun (WGS) entry which is preliminary data.</text>
</comment>
<dbReference type="EMBL" id="BAAASG010000028">
    <property type="protein sequence ID" value="GAA2522096.1"/>
    <property type="molecule type" value="Genomic_DNA"/>
</dbReference>
<accession>A0ABN3NLG7</accession>
<organism evidence="1 2">
    <name type="scientific">Streptomyces longisporus</name>
    <dbReference type="NCBI Taxonomy" id="1948"/>
    <lineage>
        <taxon>Bacteria</taxon>
        <taxon>Bacillati</taxon>
        <taxon>Actinomycetota</taxon>
        <taxon>Actinomycetes</taxon>
        <taxon>Kitasatosporales</taxon>
        <taxon>Streptomycetaceae</taxon>
        <taxon>Streptomyces</taxon>
    </lineage>
</organism>
<proteinExistence type="predicted"/>
<sequence length="195" mass="21397">MAEDRAPAGRKPYLAGGAEFAALYGVKRLQVSQWISRDHTLDYRYAKIISGSPYWLLQFVKGFGETTPRPKHLNQAELERLTKEQDPGYWVREVEQLPPLVGQAELVALFQLPSGELLRKAISTGRFRPADYNLSGSPIWLLEPVVADAPALQAGARAVDWAIDSKVLAALREGSYDGPGSRIVPRGKAANKTAG</sequence>
<evidence type="ECO:0000313" key="1">
    <source>
        <dbReference type="EMBL" id="GAA2522096.1"/>
    </source>
</evidence>
<protein>
    <submittedName>
        <fullName evidence="1">Uncharacterized protein</fullName>
    </submittedName>
</protein>
<reference evidence="1 2" key="1">
    <citation type="journal article" date="2019" name="Int. J. Syst. Evol. Microbiol.">
        <title>The Global Catalogue of Microorganisms (GCM) 10K type strain sequencing project: providing services to taxonomists for standard genome sequencing and annotation.</title>
        <authorList>
            <consortium name="The Broad Institute Genomics Platform"/>
            <consortium name="The Broad Institute Genome Sequencing Center for Infectious Disease"/>
            <person name="Wu L."/>
            <person name="Ma J."/>
        </authorList>
    </citation>
    <scope>NUCLEOTIDE SEQUENCE [LARGE SCALE GENOMIC DNA]</scope>
    <source>
        <strain evidence="1 2">JCM 4395</strain>
    </source>
</reference>
<dbReference type="RefSeq" id="WP_344406696.1">
    <property type="nucleotide sequence ID" value="NZ_BAAASG010000028.1"/>
</dbReference>
<evidence type="ECO:0000313" key="2">
    <source>
        <dbReference type="Proteomes" id="UP001501777"/>
    </source>
</evidence>
<gene>
    <name evidence="1" type="ORF">GCM10010276_86170</name>
</gene>
<dbReference type="Proteomes" id="UP001501777">
    <property type="component" value="Unassembled WGS sequence"/>
</dbReference>
<name>A0ABN3NLG7_STRLO</name>
<keyword evidence="2" id="KW-1185">Reference proteome</keyword>